<accession>A0A8H5M3P8</accession>
<evidence type="ECO:0000313" key="3">
    <source>
        <dbReference type="Proteomes" id="UP000518752"/>
    </source>
</evidence>
<protein>
    <recommendedName>
        <fullName evidence="1">ER-bound oxygenase mpaB/mpaB'/Rubber oxygenase catalytic domain-containing protein</fullName>
    </recommendedName>
</protein>
<sequence>MIVLALCLASSYVLAVRFLRYRRVNGIASKFSQDELAKMTPWTAQQIVFQSFRYDTPMMMLLGTQVALFKVYGISSVASVLLQTGELKTPDTINKRLADTSTLIATFLSNPLVGPGYETPSDDPRAAIALARVNYLHRKYRIHNDDFLYNLALFMLEPIRWTARFDWRPHSPIEVQAIFELWTEVGRRMDIQHIWSSYREMEEWVEIYEETNMVPSDASAELAHTAINYFLARIKIKSLRPMVFQMMLTLLDSRTRKAMNLPDPSPISSSVILSLFKIRALIVQHLCLPRRKPSLWVQLDNSFRVDEHGMPRMSAVYQRRSGPFYYPEKTGLDLRIQNILVRLGLKKAEKMPGKKWLSEGYRLEELGPVRFRKEGHELVFREAAKLQGCPITGPWAPVSSLGSVEK</sequence>
<dbReference type="PANTHER" id="PTHR36124:SF1">
    <property type="entry name" value="ER-BOUND OXYGENASE MPAB_MPAB'_RUBBER OXYGENASE CATALYTIC DOMAIN-CONTAINING PROTEIN"/>
    <property type="match status" value="1"/>
</dbReference>
<dbReference type="PANTHER" id="PTHR36124">
    <property type="match status" value="1"/>
</dbReference>
<dbReference type="Pfam" id="PF09995">
    <property type="entry name" value="MPAB_Lcp_cat"/>
    <property type="match status" value="1"/>
</dbReference>
<proteinExistence type="predicted"/>
<feature type="domain" description="ER-bound oxygenase mpaB/mpaB'/Rubber oxygenase catalytic" evidence="1">
    <location>
        <begin position="90"/>
        <end position="265"/>
    </location>
</feature>
<reference evidence="2 3" key="1">
    <citation type="journal article" date="2020" name="ISME J.">
        <title>Uncovering the hidden diversity of litter-decomposition mechanisms in mushroom-forming fungi.</title>
        <authorList>
            <person name="Floudas D."/>
            <person name="Bentzer J."/>
            <person name="Ahren D."/>
            <person name="Johansson T."/>
            <person name="Persson P."/>
            <person name="Tunlid A."/>
        </authorList>
    </citation>
    <scope>NUCLEOTIDE SEQUENCE [LARGE SCALE GENOMIC DNA]</scope>
    <source>
        <strain evidence="2 3">CBS 406.79</strain>
    </source>
</reference>
<name>A0A8H5M3P8_9AGAR</name>
<evidence type="ECO:0000259" key="1">
    <source>
        <dbReference type="Pfam" id="PF09995"/>
    </source>
</evidence>
<organism evidence="2 3">
    <name type="scientific">Collybiopsis confluens</name>
    <dbReference type="NCBI Taxonomy" id="2823264"/>
    <lineage>
        <taxon>Eukaryota</taxon>
        <taxon>Fungi</taxon>
        <taxon>Dikarya</taxon>
        <taxon>Basidiomycota</taxon>
        <taxon>Agaricomycotina</taxon>
        <taxon>Agaricomycetes</taxon>
        <taxon>Agaricomycetidae</taxon>
        <taxon>Agaricales</taxon>
        <taxon>Marasmiineae</taxon>
        <taxon>Omphalotaceae</taxon>
        <taxon>Collybiopsis</taxon>
    </lineage>
</organism>
<comment type="caution">
    <text evidence="2">The sequence shown here is derived from an EMBL/GenBank/DDBJ whole genome shotgun (WGS) entry which is preliminary data.</text>
</comment>
<dbReference type="EMBL" id="JAACJN010000069">
    <property type="protein sequence ID" value="KAF5379566.1"/>
    <property type="molecule type" value="Genomic_DNA"/>
</dbReference>
<dbReference type="InterPro" id="IPR018713">
    <property type="entry name" value="MPAB/Lcp_cat_dom"/>
</dbReference>
<dbReference type="Proteomes" id="UP000518752">
    <property type="component" value="Unassembled WGS sequence"/>
</dbReference>
<dbReference type="GO" id="GO:0016491">
    <property type="term" value="F:oxidoreductase activity"/>
    <property type="evidence" value="ECO:0007669"/>
    <property type="project" value="InterPro"/>
</dbReference>
<keyword evidence="3" id="KW-1185">Reference proteome</keyword>
<evidence type="ECO:0000313" key="2">
    <source>
        <dbReference type="EMBL" id="KAF5379566.1"/>
    </source>
</evidence>
<gene>
    <name evidence="2" type="ORF">D9757_009260</name>
</gene>
<dbReference type="AlphaFoldDB" id="A0A8H5M3P8"/>
<dbReference type="InterPro" id="IPR046366">
    <property type="entry name" value="MPAB"/>
</dbReference>
<dbReference type="OrthoDB" id="545169at2759"/>